<dbReference type="AlphaFoldDB" id="A0A4T0NAY9"/>
<evidence type="ECO:0000256" key="1">
    <source>
        <dbReference type="SAM" id="SignalP"/>
    </source>
</evidence>
<proteinExistence type="predicted"/>
<gene>
    <name evidence="2" type="ORF">E3Q01_00408</name>
</gene>
<protein>
    <submittedName>
        <fullName evidence="2">Uncharacterized protein</fullName>
    </submittedName>
</protein>
<organism evidence="2 3">
    <name type="scientific">Wallemia mellicola</name>
    <dbReference type="NCBI Taxonomy" id="1708541"/>
    <lineage>
        <taxon>Eukaryota</taxon>
        <taxon>Fungi</taxon>
        <taxon>Dikarya</taxon>
        <taxon>Basidiomycota</taxon>
        <taxon>Wallemiomycotina</taxon>
        <taxon>Wallemiomycetes</taxon>
        <taxon>Wallemiales</taxon>
        <taxon>Wallemiaceae</taxon>
        <taxon>Wallemia</taxon>
    </lineage>
</organism>
<name>A0A4T0NAY9_9BASI</name>
<dbReference type="Proteomes" id="UP000310708">
    <property type="component" value="Unassembled WGS sequence"/>
</dbReference>
<comment type="caution">
    <text evidence="2">The sequence shown here is derived from an EMBL/GenBank/DDBJ whole genome shotgun (WGS) entry which is preliminary data.</text>
</comment>
<sequence>MKFTGLLAIASIIAGTTATWSDGNGDVDDNSFTVIIKDPWKSGLDHANTAAVSVNTKEHTTPFSTHNTFTIYGDHCTQYIGLPARDDLPYQPQIHLGANFCNRKNKDNLWINYANQHLDVTSDTRCIKQYNKTVRCTILKNP</sequence>
<feature type="chain" id="PRO_5030101630" evidence="1">
    <location>
        <begin position="19"/>
        <end position="142"/>
    </location>
</feature>
<evidence type="ECO:0000313" key="3">
    <source>
        <dbReference type="Proteomes" id="UP000310708"/>
    </source>
</evidence>
<keyword evidence="1" id="KW-0732">Signal</keyword>
<dbReference type="EMBL" id="SPRX01000003">
    <property type="protein sequence ID" value="TIC69579.1"/>
    <property type="molecule type" value="Genomic_DNA"/>
</dbReference>
<reference evidence="2 3" key="1">
    <citation type="submission" date="2019-03" db="EMBL/GenBank/DDBJ databases">
        <title>Sequencing 25 genomes of Wallemia mellicola.</title>
        <authorList>
            <person name="Gostincar C."/>
        </authorList>
    </citation>
    <scope>NUCLEOTIDE SEQUENCE [LARGE SCALE GENOMIC DNA]</scope>
    <source>
        <strain evidence="2 3">EXF-757</strain>
    </source>
</reference>
<feature type="signal peptide" evidence="1">
    <location>
        <begin position="1"/>
        <end position="18"/>
    </location>
</feature>
<accession>A0A4T0NAY9</accession>
<evidence type="ECO:0000313" key="2">
    <source>
        <dbReference type="EMBL" id="TIC69579.1"/>
    </source>
</evidence>